<gene>
    <name evidence="3" type="ORF">A9D14_14110</name>
</gene>
<dbReference type="Proteomes" id="UP000195807">
    <property type="component" value="Chromosome"/>
</dbReference>
<keyword evidence="1" id="KW-1133">Transmembrane helix</keyword>
<dbReference type="CDD" id="cd00761">
    <property type="entry name" value="Glyco_tranf_GTA_type"/>
    <property type="match status" value="1"/>
</dbReference>
<reference evidence="3 4" key="1">
    <citation type="submission" date="2017-01" db="EMBL/GenBank/DDBJ databases">
        <title>Complete genome sequence of esterase-producing bacterium Croceicoccus marinus E4A9.</title>
        <authorList>
            <person name="Wu Y.-H."/>
            <person name="Cheng H."/>
            <person name="Xu L."/>
            <person name="Huo Y.-Y."/>
            <person name="Wang C.-S."/>
            <person name="Xu X.-W."/>
        </authorList>
    </citation>
    <scope>NUCLEOTIDE SEQUENCE [LARGE SCALE GENOMIC DNA]</scope>
    <source>
        <strain evidence="3 4">E4A9</strain>
    </source>
</reference>
<protein>
    <recommendedName>
        <fullName evidence="2">Glycosyltransferase 2-like domain-containing protein</fullName>
    </recommendedName>
</protein>
<dbReference type="RefSeq" id="WP_066847669.1">
    <property type="nucleotide sequence ID" value="NZ_CP019602.1"/>
</dbReference>
<evidence type="ECO:0000313" key="4">
    <source>
        <dbReference type="Proteomes" id="UP000195807"/>
    </source>
</evidence>
<dbReference type="PANTHER" id="PTHR22916">
    <property type="entry name" value="GLYCOSYLTRANSFERASE"/>
    <property type="match status" value="1"/>
</dbReference>
<name>A0A1Z1FEB9_9SPHN</name>
<dbReference type="KEGG" id="cman:A9D14_14110"/>
<dbReference type="InterPro" id="IPR001173">
    <property type="entry name" value="Glyco_trans_2-like"/>
</dbReference>
<dbReference type="Pfam" id="PF00535">
    <property type="entry name" value="Glycos_transf_2"/>
    <property type="match status" value="1"/>
</dbReference>
<dbReference type="STRING" id="450378.GCA_001661675_02833"/>
<keyword evidence="1" id="KW-0812">Transmembrane</keyword>
<evidence type="ECO:0000313" key="3">
    <source>
        <dbReference type="EMBL" id="ARU17090.1"/>
    </source>
</evidence>
<feature type="domain" description="Glycosyltransferase 2-like" evidence="2">
    <location>
        <begin position="20"/>
        <end position="142"/>
    </location>
</feature>
<accession>A0A1Z1FEB9</accession>
<dbReference type="GO" id="GO:0016758">
    <property type="term" value="F:hexosyltransferase activity"/>
    <property type="evidence" value="ECO:0007669"/>
    <property type="project" value="UniProtKB-ARBA"/>
</dbReference>
<dbReference type="SUPFAM" id="SSF53448">
    <property type="entry name" value="Nucleotide-diphospho-sugar transferases"/>
    <property type="match status" value="1"/>
</dbReference>
<dbReference type="EMBL" id="CP019602">
    <property type="protein sequence ID" value="ARU17090.1"/>
    <property type="molecule type" value="Genomic_DNA"/>
</dbReference>
<dbReference type="AlphaFoldDB" id="A0A1Z1FEB9"/>
<keyword evidence="1" id="KW-0472">Membrane</keyword>
<dbReference type="PANTHER" id="PTHR22916:SF64">
    <property type="entry name" value="TRANSFERASE, PUTATIVE-RELATED"/>
    <property type="match status" value="1"/>
</dbReference>
<sequence length="355" mass="38971">MQTETVRPGATSSQAPMRFSVLVANYNYDRFLGRAIESALALDWPDVEVIVVDDGSTDNSCEVIDSFAGSVTAIYQNNGGQRSANNTAFAHATGEVVVFLDADDVLDPGFARAVAAAWSPTVTKVQVQMQLIDAEDRPFGDLIPNFAFRPEPAQISAWSRNSTEYPTPPGSGNAYARRFLDQFFPIGEEHDDATDSTCLALAPLMGDVVTIVQPLVKYRQHGANDSNLGTRSDNFGREVARAMRRQKSAEDICERLGVELPRPNSLRRSRHLLQLRAASLRMEPASHPLPGDGRITAGMDAIRSVFRKNFDPLKKRVVVAGWVLAVLAAPAPLARTLIRKRFTERFENQEAARTG</sequence>
<dbReference type="Gene3D" id="3.90.550.10">
    <property type="entry name" value="Spore Coat Polysaccharide Biosynthesis Protein SpsA, Chain A"/>
    <property type="match status" value="1"/>
</dbReference>
<proteinExistence type="predicted"/>
<dbReference type="InterPro" id="IPR029044">
    <property type="entry name" value="Nucleotide-diphossugar_trans"/>
</dbReference>
<dbReference type="OrthoDB" id="9813349at2"/>
<organism evidence="3 4">
    <name type="scientific">Croceicoccus marinus</name>
    <dbReference type="NCBI Taxonomy" id="450378"/>
    <lineage>
        <taxon>Bacteria</taxon>
        <taxon>Pseudomonadati</taxon>
        <taxon>Pseudomonadota</taxon>
        <taxon>Alphaproteobacteria</taxon>
        <taxon>Sphingomonadales</taxon>
        <taxon>Erythrobacteraceae</taxon>
        <taxon>Croceicoccus</taxon>
    </lineage>
</organism>
<evidence type="ECO:0000259" key="2">
    <source>
        <dbReference type="Pfam" id="PF00535"/>
    </source>
</evidence>
<keyword evidence="4" id="KW-1185">Reference proteome</keyword>
<feature type="transmembrane region" description="Helical" evidence="1">
    <location>
        <begin position="317"/>
        <end position="338"/>
    </location>
</feature>
<evidence type="ECO:0000256" key="1">
    <source>
        <dbReference type="SAM" id="Phobius"/>
    </source>
</evidence>